<proteinExistence type="predicted"/>
<keyword evidence="1" id="KW-0472">Membrane</keyword>
<keyword evidence="1" id="KW-1133">Transmembrane helix</keyword>
<evidence type="ECO:0000256" key="1">
    <source>
        <dbReference type="SAM" id="Phobius"/>
    </source>
</evidence>
<sequence>MQLPAISAIKESSVEFTRLTTLAIPVGSIIVSLIILVMVVWPKFSEVLRLRTDNDILFNRAEKMTAKVQQLKGLDKIQLEQQLGAAEQLLPSDKGVFTLVGQIQNSANTSGVLLSRIEVAPGSIDEDSDQKPNTAPSAGSKDVTSASAYRIQLKVSLGGDYKSFLQFLTNMLSSSRVLTIGDLSVSSSASSSESSSQIRVNLSFDAYWKPLPKQLASIESEIVELTPSQVALLANVAPTGYISQPTVPDVLKGRDDLFTPF</sequence>
<dbReference type="EMBL" id="MFAU01000056">
    <property type="protein sequence ID" value="OGD83207.1"/>
    <property type="molecule type" value="Genomic_DNA"/>
</dbReference>
<dbReference type="Pfam" id="PF04350">
    <property type="entry name" value="PilO"/>
    <property type="match status" value="1"/>
</dbReference>
<keyword evidence="1" id="KW-0812">Transmembrane</keyword>
<name>A0A1F5FUA7_9BACT</name>
<dbReference type="Gene3D" id="3.30.70.60">
    <property type="match status" value="1"/>
</dbReference>
<accession>A0A1F5FUA7</accession>
<evidence type="ECO:0000313" key="3">
    <source>
        <dbReference type="Proteomes" id="UP000179252"/>
    </source>
</evidence>
<protein>
    <recommendedName>
        <fullName evidence="4">Pilus assembly protein PilO</fullName>
    </recommendedName>
</protein>
<comment type="caution">
    <text evidence="2">The sequence shown here is derived from an EMBL/GenBank/DDBJ whole genome shotgun (WGS) entry which is preliminary data.</text>
</comment>
<dbReference type="Proteomes" id="UP000179252">
    <property type="component" value="Unassembled WGS sequence"/>
</dbReference>
<gene>
    <name evidence="2" type="ORF">A2165_04225</name>
</gene>
<reference evidence="2 3" key="1">
    <citation type="journal article" date="2016" name="Nat. Commun.">
        <title>Thousands of microbial genomes shed light on interconnected biogeochemical processes in an aquifer system.</title>
        <authorList>
            <person name="Anantharaman K."/>
            <person name="Brown C.T."/>
            <person name="Hug L.A."/>
            <person name="Sharon I."/>
            <person name="Castelle C.J."/>
            <person name="Probst A.J."/>
            <person name="Thomas B.C."/>
            <person name="Singh A."/>
            <person name="Wilkins M.J."/>
            <person name="Karaoz U."/>
            <person name="Brodie E.L."/>
            <person name="Williams K.H."/>
            <person name="Hubbard S.S."/>
            <person name="Banfield J.F."/>
        </authorList>
    </citation>
    <scope>NUCLEOTIDE SEQUENCE [LARGE SCALE GENOMIC DNA]</scope>
</reference>
<evidence type="ECO:0008006" key="4">
    <source>
        <dbReference type="Google" id="ProtNLM"/>
    </source>
</evidence>
<dbReference type="InterPro" id="IPR007445">
    <property type="entry name" value="PilO"/>
</dbReference>
<dbReference type="AlphaFoldDB" id="A0A1F5FUA7"/>
<organism evidence="2 3">
    <name type="scientific">Candidatus Curtissbacteria bacterium RBG_13_40_7</name>
    <dbReference type="NCBI Taxonomy" id="1797706"/>
    <lineage>
        <taxon>Bacteria</taxon>
        <taxon>Candidatus Curtissiibacteriota</taxon>
    </lineage>
</organism>
<feature type="transmembrane region" description="Helical" evidence="1">
    <location>
        <begin position="22"/>
        <end position="41"/>
    </location>
</feature>
<dbReference type="InterPro" id="IPR014717">
    <property type="entry name" value="Transl_elong_EF1B/ribsomal_bS6"/>
</dbReference>
<evidence type="ECO:0000313" key="2">
    <source>
        <dbReference type="EMBL" id="OGD83207.1"/>
    </source>
</evidence>